<reference evidence="2 3" key="1">
    <citation type="journal article" date="2019" name="Int. J. Syst. Evol. Microbiol.">
        <title>The Global Catalogue of Microorganisms (GCM) 10K type strain sequencing project: providing services to taxonomists for standard genome sequencing and annotation.</title>
        <authorList>
            <consortium name="The Broad Institute Genomics Platform"/>
            <consortium name="The Broad Institute Genome Sequencing Center for Infectious Disease"/>
            <person name="Wu L."/>
            <person name="Ma J."/>
        </authorList>
    </citation>
    <scope>NUCLEOTIDE SEQUENCE [LARGE SCALE GENOMIC DNA]</scope>
    <source>
        <strain evidence="2 3">DT85</strain>
    </source>
</reference>
<feature type="transmembrane region" description="Helical" evidence="1">
    <location>
        <begin position="51"/>
        <end position="72"/>
    </location>
</feature>
<gene>
    <name evidence="2" type="ORF">ACFQJ4_13830</name>
</gene>
<dbReference type="RefSeq" id="WP_276234550.1">
    <property type="nucleotide sequence ID" value="NZ_CP119802.1"/>
</dbReference>
<evidence type="ECO:0000313" key="3">
    <source>
        <dbReference type="Proteomes" id="UP001596398"/>
    </source>
</evidence>
<keyword evidence="1" id="KW-0472">Membrane</keyword>
<keyword evidence="1" id="KW-1133">Transmembrane helix</keyword>
<keyword evidence="1" id="KW-0812">Transmembrane</keyword>
<accession>A0ABD5ZSF7</accession>
<comment type="caution">
    <text evidence="2">The sequence shown here is derived from an EMBL/GenBank/DDBJ whole genome shotgun (WGS) entry which is preliminary data.</text>
</comment>
<evidence type="ECO:0000313" key="2">
    <source>
        <dbReference type="EMBL" id="MFC7236393.1"/>
    </source>
</evidence>
<sequence length="74" mass="7371">MATSSERDQLGTLVALLVGAMAGLIVAVPALPRDRPLLVAGLELGPAETALVLGAGAIVALPVVVLLLSAVFDL</sequence>
<keyword evidence="3" id="KW-1185">Reference proteome</keyword>
<protein>
    <submittedName>
        <fullName evidence="2">Uncharacterized protein</fullName>
    </submittedName>
</protein>
<organism evidence="2 3">
    <name type="scientific">Halosegnis marinus</name>
    <dbReference type="NCBI Taxonomy" id="3034023"/>
    <lineage>
        <taxon>Archaea</taxon>
        <taxon>Methanobacteriati</taxon>
        <taxon>Methanobacteriota</taxon>
        <taxon>Stenosarchaea group</taxon>
        <taxon>Halobacteria</taxon>
        <taxon>Halobacteriales</taxon>
        <taxon>Natronomonadaceae</taxon>
        <taxon>Halosegnis</taxon>
    </lineage>
</organism>
<proteinExistence type="predicted"/>
<dbReference type="EMBL" id="JBHTAP010000001">
    <property type="protein sequence ID" value="MFC7236393.1"/>
    <property type="molecule type" value="Genomic_DNA"/>
</dbReference>
<feature type="transmembrane region" description="Helical" evidence="1">
    <location>
        <begin position="12"/>
        <end position="31"/>
    </location>
</feature>
<dbReference type="GeneID" id="79268111"/>
<evidence type="ECO:0000256" key="1">
    <source>
        <dbReference type="SAM" id="Phobius"/>
    </source>
</evidence>
<dbReference type="Proteomes" id="UP001596398">
    <property type="component" value="Unassembled WGS sequence"/>
</dbReference>
<name>A0ABD5ZSF7_9EURY</name>
<dbReference type="AlphaFoldDB" id="A0ABD5ZSF7"/>